<dbReference type="InterPro" id="IPR006311">
    <property type="entry name" value="TAT_signal"/>
</dbReference>
<accession>A0A7C2NX90</accession>
<dbReference type="PANTHER" id="PTHR43737:SF1">
    <property type="entry name" value="DUF1501 DOMAIN-CONTAINING PROTEIN"/>
    <property type="match status" value="1"/>
</dbReference>
<comment type="caution">
    <text evidence="1">The sequence shown here is derived from an EMBL/GenBank/DDBJ whole genome shotgun (WGS) entry which is preliminary data.</text>
</comment>
<evidence type="ECO:0000313" key="1">
    <source>
        <dbReference type="EMBL" id="HEN15491.1"/>
    </source>
</evidence>
<organism evidence="1">
    <name type="scientific">Schlesneria paludicola</name>
    <dbReference type="NCBI Taxonomy" id="360056"/>
    <lineage>
        <taxon>Bacteria</taxon>
        <taxon>Pseudomonadati</taxon>
        <taxon>Planctomycetota</taxon>
        <taxon>Planctomycetia</taxon>
        <taxon>Planctomycetales</taxon>
        <taxon>Planctomycetaceae</taxon>
        <taxon>Schlesneria</taxon>
    </lineage>
</organism>
<dbReference type="InterPro" id="IPR010869">
    <property type="entry name" value="DUF1501"/>
</dbReference>
<proteinExistence type="predicted"/>
<dbReference type="PANTHER" id="PTHR43737">
    <property type="entry name" value="BLL7424 PROTEIN"/>
    <property type="match status" value="1"/>
</dbReference>
<dbReference type="SUPFAM" id="SSF53649">
    <property type="entry name" value="Alkaline phosphatase-like"/>
    <property type="match status" value="1"/>
</dbReference>
<sequence length="440" mass="47922">MLTPILDVAVNRHGVRSRRGFLKQLAAGTAAAGVLSLGWRDLLMAQAAELRKQGKAMILLWMDGGPSQYDTFSPKIGSKYQGPATAIDTAVPGVQFADFWPETAKIADRLAVIRSMRTSEAEHDRAIMLVRTGYPPNPAVRYPTFGSLIARDREDPEFDFPAFVRIGKPRIKTRDVDAGVIGVKYSSFNVDEAGHLPPNVRPVVDDDVLRRRLALADRFDAEFSAVGAAAAVAEKKSVYDRTARFVLSPRLETFNLDGESPTLRDAYGRTNFGQGCLLARRLVEQGVSFVEVISHGGRNDAGWDTHNNGFRDQPYLCAEADPALATLVLDLEQRGMLENTLVVWMGEFGRTPKIKADGGRDHYSKGWPVVLAGGGVRGGQVIGETDPDGIDVSDRPVGISDLFVSFCKVMGLDPSEEYVTADGRPIKLVSGGELVSELFT</sequence>
<dbReference type="NCBIfam" id="TIGR01409">
    <property type="entry name" value="TAT_signal_seq"/>
    <property type="match status" value="1"/>
</dbReference>
<reference evidence="1" key="1">
    <citation type="journal article" date="2020" name="mSystems">
        <title>Genome- and Community-Level Interaction Insights into Carbon Utilization and Element Cycling Functions of Hydrothermarchaeota in Hydrothermal Sediment.</title>
        <authorList>
            <person name="Zhou Z."/>
            <person name="Liu Y."/>
            <person name="Xu W."/>
            <person name="Pan J."/>
            <person name="Luo Z.H."/>
            <person name="Li M."/>
        </authorList>
    </citation>
    <scope>NUCLEOTIDE SEQUENCE [LARGE SCALE GENOMIC DNA]</scope>
    <source>
        <strain evidence="1">SpSt-339</strain>
    </source>
</reference>
<dbReference type="PROSITE" id="PS51318">
    <property type="entry name" value="TAT"/>
    <property type="match status" value="1"/>
</dbReference>
<dbReference type="InterPro" id="IPR017850">
    <property type="entry name" value="Alkaline_phosphatase_core_sf"/>
</dbReference>
<protein>
    <submittedName>
        <fullName evidence="1">DUF1501 domain-containing protein</fullName>
    </submittedName>
</protein>
<dbReference type="EMBL" id="DSOK01000245">
    <property type="protein sequence ID" value="HEN15491.1"/>
    <property type="molecule type" value="Genomic_DNA"/>
</dbReference>
<dbReference type="Pfam" id="PF07394">
    <property type="entry name" value="DUF1501"/>
    <property type="match status" value="1"/>
</dbReference>
<dbReference type="Gene3D" id="3.40.720.10">
    <property type="entry name" value="Alkaline Phosphatase, subunit A"/>
    <property type="match status" value="1"/>
</dbReference>
<gene>
    <name evidence="1" type="ORF">ENQ76_08500</name>
</gene>
<dbReference type="InterPro" id="IPR019546">
    <property type="entry name" value="TAT_signal_bac_arc"/>
</dbReference>
<name>A0A7C2NX90_9PLAN</name>
<dbReference type="AlphaFoldDB" id="A0A7C2NX90"/>